<comment type="caution">
    <text evidence="7">The sequence shown here is derived from an EMBL/GenBank/DDBJ whole genome shotgun (WGS) entry which is preliminary data.</text>
</comment>
<evidence type="ECO:0000256" key="5">
    <source>
        <dbReference type="SAM" id="Phobius"/>
    </source>
</evidence>
<dbReference type="AlphaFoldDB" id="A0AAX1PHL2"/>
<feature type="transmembrane region" description="Helical" evidence="5">
    <location>
        <begin position="94"/>
        <end position="114"/>
    </location>
</feature>
<gene>
    <name evidence="7" type="ORF">DEU50_109107</name>
</gene>
<evidence type="ECO:0000256" key="1">
    <source>
        <dbReference type="ARBA" id="ARBA00004141"/>
    </source>
</evidence>
<dbReference type="InterPro" id="IPR022764">
    <property type="entry name" value="Peptidase_S54_rhomboid_dom"/>
</dbReference>
<evidence type="ECO:0000259" key="6">
    <source>
        <dbReference type="Pfam" id="PF01694"/>
    </source>
</evidence>
<dbReference type="InterPro" id="IPR023826">
    <property type="entry name" value="Rhom-like_SP_proteobac"/>
</dbReference>
<evidence type="ECO:0000256" key="2">
    <source>
        <dbReference type="ARBA" id="ARBA00022692"/>
    </source>
</evidence>
<dbReference type="EMBL" id="QLLM01000009">
    <property type="protein sequence ID" value="RAJ04562.1"/>
    <property type="molecule type" value="Genomic_DNA"/>
</dbReference>
<dbReference type="InterPro" id="IPR035952">
    <property type="entry name" value="Rhomboid-like_sf"/>
</dbReference>
<feature type="transmembrane region" description="Helical" evidence="5">
    <location>
        <begin position="70"/>
        <end position="87"/>
    </location>
</feature>
<reference evidence="7 8" key="1">
    <citation type="submission" date="2018-06" db="EMBL/GenBank/DDBJ databases">
        <title>Freshwater and sediment microbial communities from various areas in North America, analyzing microbe dynamics in response to fracking.</title>
        <authorList>
            <person name="Lamendella R."/>
        </authorList>
    </citation>
    <scope>NUCLEOTIDE SEQUENCE [LARGE SCALE GENOMIC DNA]</scope>
    <source>
        <strain evidence="7 8">17</strain>
    </source>
</reference>
<keyword evidence="7" id="KW-0378">Hydrolase</keyword>
<name>A0AAX1PHL2_AERSA</name>
<organism evidence="7 8">
    <name type="scientific">Aeromonas salmonicida</name>
    <dbReference type="NCBI Taxonomy" id="645"/>
    <lineage>
        <taxon>Bacteria</taxon>
        <taxon>Pseudomonadati</taxon>
        <taxon>Pseudomonadota</taxon>
        <taxon>Gammaproteobacteria</taxon>
        <taxon>Aeromonadales</taxon>
        <taxon>Aeromonadaceae</taxon>
        <taxon>Aeromonas</taxon>
    </lineage>
</organism>
<accession>A0AAX1PHL2</accession>
<dbReference type="GO" id="GO:0004252">
    <property type="term" value="F:serine-type endopeptidase activity"/>
    <property type="evidence" value="ECO:0007669"/>
    <property type="project" value="InterPro"/>
</dbReference>
<evidence type="ECO:0000313" key="7">
    <source>
        <dbReference type="EMBL" id="RAJ04562.1"/>
    </source>
</evidence>
<sequence>MQRVQYRLFLSLGRFMLSEKSGLLWVITLSLASLLLFFTVPNHLLSFERALIAQGEGWRIITGNLAHTNLWHLLLNLSGLCVLYSLFREYLTGCRLPVLLLLLGGAVGLGIWWWCPQTQWYMGLSGALHGLCVWGALQDIRYRRYSGWLMLLGVTIKLGVDFYSAGGSPVSALIGARVHIESHLIGSGAGLLLGLLPVSLGTQTVKE</sequence>
<dbReference type="Pfam" id="PF01694">
    <property type="entry name" value="Rhomboid"/>
    <property type="match status" value="1"/>
</dbReference>
<evidence type="ECO:0000256" key="4">
    <source>
        <dbReference type="ARBA" id="ARBA00023136"/>
    </source>
</evidence>
<feature type="domain" description="Peptidase S54 rhomboid" evidence="6">
    <location>
        <begin position="55"/>
        <end position="196"/>
    </location>
</feature>
<protein>
    <submittedName>
        <fullName evidence="7">Rhomboid family GlyGly-CTERM serine protease</fullName>
    </submittedName>
</protein>
<proteinExistence type="predicted"/>
<dbReference type="GO" id="GO:0016020">
    <property type="term" value="C:membrane"/>
    <property type="evidence" value="ECO:0007669"/>
    <property type="project" value="UniProtKB-SubCell"/>
</dbReference>
<dbReference type="NCBIfam" id="TIGR03902">
    <property type="entry name" value="rhom_GG_sort"/>
    <property type="match status" value="1"/>
</dbReference>
<dbReference type="GO" id="GO:0006508">
    <property type="term" value="P:proteolysis"/>
    <property type="evidence" value="ECO:0007669"/>
    <property type="project" value="UniProtKB-KW"/>
</dbReference>
<dbReference type="SUPFAM" id="SSF144091">
    <property type="entry name" value="Rhomboid-like"/>
    <property type="match status" value="1"/>
</dbReference>
<comment type="subcellular location">
    <subcellularLocation>
        <location evidence="1">Membrane</location>
        <topology evidence="1">Multi-pass membrane protein</topology>
    </subcellularLocation>
</comment>
<dbReference type="Proteomes" id="UP000249422">
    <property type="component" value="Unassembled WGS sequence"/>
</dbReference>
<dbReference type="Gene3D" id="1.20.1540.10">
    <property type="entry name" value="Rhomboid-like"/>
    <property type="match status" value="1"/>
</dbReference>
<keyword evidence="3 5" id="KW-1133">Transmembrane helix</keyword>
<keyword evidence="2 5" id="KW-0812">Transmembrane</keyword>
<evidence type="ECO:0000313" key="8">
    <source>
        <dbReference type="Proteomes" id="UP000249422"/>
    </source>
</evidence>
<feature type="transmembrane region" description="Helical" evidence="5">
    <location>
        <begin position="120"/>
        <end position="137"/>
    </location>
</feature>
<keyword evidence="7" id="KW-0645">Protease</keyword>
<evidence type="ECO:0000256" key="3">
    <source>
        <dbReference type="ARBA" id="ARBA00022989"/>
    </source>
</evidence>
<feature type="transmembrane region" description="Helical" evidence="5">
    <location>
        <begin position="21"/>
        <end position="40"/>
    </location>
</feature>
<keyword evidence="4 5" id="KW-0472">Membrane</keyword>